<protein>
    <recommendedName>
        <fullName evidence="5">Stage II sporulation protein B</fullName>
    </recommendedName>
</protein>
<proteinExistence type="predicted"/>
<feature type="region of interest" description="Disordered" evidence="1">
    <location>
        <begin position="152"/>
        <end position="179"/>
    </location>
</feature>
<keyword evidence="2" id="KW-0812">Transmembrane</keyword>
<accession>A0A1H0NTF4</accession>
<evidence type="ECO:0000256" key="2">
    <source>
        <dbReference type="SAM" id="Phobius"/>
    </source>
</evidence>
<dbReference type="AlphaFoldDB" id="A0A1H0NTF4"/>
<evidence type="ECO:0000256" key="1">
    <source>
        <dbReference type="SAM" id="MobiDB-lite"/>
    </source>
</evidence>
<evidence type="ECO:0000313" key="4">
    <source>
        <dbReference type="Proteomes" id="UP000199159"/>
    </source>
</evidence>
<feature type="compositionally biased region" description="Low complexity" evidence="1">
    <location>
        <begin position="159"/>
        <end position="169"/>
    </location>
</feature>
<sequence length="375" mass="40480">MDKGNNRISIKINGNERRFGDEADSGMKQDVDSSNSTEEEILRPFTYKKETAAAKEEEENDEFSWVLPDESQASKSADPIKVVQIEDVRNKSKKGNPYFKKATPKTSSFNRGPSSAIKTLLLSIFLAVIVGLGLGAMILNLMSGDEHQQAIGTPTVAPADSGDASASDGEQGNGNTAGNAAIELPPLNIAYAQEGVYQNKEGVNDLVAKIKQSGFPASSVEIDGSYTVVVGIGTDKEVIKPIGTLYQAESGKEPYHKVVEVAGGSYSKVNENDATYIKEGQALFTQLSALSSTAFTAKSISDDQWTSISKLQDGLKGKVNDDMSASMKSFSTSLTNAYDQLNAYKKSNDEAALMKSQQELLNAFQFYQEWKLSLS</sequence>
<feature type="region of interest" description="Disordered" evidence="1">
    <location>
        <begin position="1"/>
        <end position="72"/>
    </location>
</feature>
<evidence type="ECO:0008006" key="5">
    <source>
        <dbReference type="Google" id="ProtNLM"/>
    </source>
</evidence>
<keyword evidence="4" id="KW-1185">Reference proteome</keyword>
<feature type="transmembrane region" description="Helical" evidence="2">
    <location>
        <begin position="120"/>
        <end position="142"/>
    </location>
</feature>
<name>A0A1H0NTF4_9BACI</name>
<gene>
    <name evidence="3" type="ORF">SAMN05216565_10114</name>
</gene>
<dbReference type="EMBL" id="FNJU01000001">
    <property type="protein sequence ID" value="SDO96017.1"/>
    <property type="molecule type" value="Genomic_DNA"/>
</dbReference>
<feature type="compositionally biased region" description="Basic and acidic residues" evidence="1">
    <location>
        <begin position="14"/>
        <end position="31"/>
    </location>
</feature>
<organism evidence="3 4">
    <name type="scientific">Litchfieldia salsa</name>
    <dbReference type="NCBI Taxonomy" id="930152"/>
    <lineage>
        <taxon>Bacteria</taxon>
        <taxon>Bacillati</taxon>
        <taxon>Bacillota</taxon>
        <taxon>Bacilli</taxon>
        <taxon>Bacillales</taxon>
        <taxon>Bacillaceae</taxon>
        <taxon>Litchfieldia</taxon>
    </lineage>
</organism>
<dbReference type="OrthoDB" id="2967208at2"/>
<dbReference type="STRING" id="930152.SAMN05216565_10114"/>
<keyword evidence="2" id="KW-0472">Membrane</keyword>
<keyword evidence="2" id="KW-1133">Transmembrane helix</keyword>
<dbReference type="Proteomes" id="UP000199159">
    <property type="component" value="Unassembled WGS sequence"/>
</dbReference>
<reference evidence="4" key="1">
    <citation type="submission" date="2016-10" db="EMBL/GenBank/DDBJ databases">
        <authorList>
            <person name="Varghese N."/>
            <person name="Submissions S."/>
        </authorList>
    </citation>
    <scope>NUCLEOTIDE SEQUENCE [LARGE SCALE GENOMIC DNA]</scope>
    <source>
        <strain evidence="4">IBRC-M10078</strain>
    </source>
</reference>
<dbReference type="RefSeq" id="WP_090848942.1">
    <property type="nucleotide sequence ID" value="NZ_FNJU01000001.1"/>
</dbReference>
<evidence type="ECO:0000313" key="3">
    <source>
        <dbReference type="EMBL" id="SDO96017.1"/>
    </source>
</evidence>